<sequence>MHSAIHTSTNTATASTTVSQSPLNLDLKTVGCLYDASCTIRTLHSRFLAVTSHVDVSVTRSNV</sequence>
<dbReference type="EMBL" id="ML996101">
    <property type="protein sequence ID" value="KAF2740192.1"/>
    <property type="molecule type" value="Genomic_DNA"/>
</dbReference>
<proteinExistence type="predicted"/>
<reference evidence="1" key="1">
    <citation type="journal article" date="2020" name="Stud. Mycol.">
        <title>101 Dothideomycetes genomes: a test case for predicting lifestyles and emergence of pathogens.</title>
        <authorList>
            <person name="Haridas S."/>
            <person name="Albert R."/>
            <person name="Binder M."/>
            <person name="Bloem J."/>
            <person name="Labutti K."/>
            <person name="Salamov A."/>
            <person name="Andreopoulos B."/>
            <person name="Baker S."/>
            <person name="Barry K."/>
            <person name="Bills G."/>
            <person name="Bluhm B."/>
            <person name="Cannon C."/>
            <person name="Castanera R."/>
            <person name="Culley D."/>
            <person name="Daum C."/>
            <person name="Ezra D."/>
            <person name="Gonzalez J."/>
            <person name="Henrissat B."/>
            <person name="Kuo A."/>
            <person name="Liang C."/>
            <person name="Lipzen A."/>
            <person name="Lutzoni F."/>
            <person name="Magnuson J."/>
            <person name="Mondo S."/>
            <person name="Nolan M."/>
            <person name="Ohm R."/>
            <person name="Pangilinan J."/>
            <person name="Park H.-J."/>
            <person name="Ramirez L."/>
            <person name="Alfaro M."/>
            <person name="Sun H."/>
            <person name="Tritt A."/>
            <person name="Yoshinaga Y."/>
            <person name="Zwiers L.-H."/>
            <person name="Turgeon B."/>
            <person name="Goodwin S."/>
            <person name="Spatafora J."/>
            <person name="Crous P."/>
            <person name="Grigoriev I."/>
        </authorList>
    </citation>
    <scope>NUCLEOTIDE SEQUENCE</scope>
    <source>
        <strain evidence="1">CBS 125425</strain>
    </source>
</reference>
<organism evidence="1 2">
    <name type="scientific">Polyplosphaeria fusca</name>
    <dbReference type="NCBI Taxonomy" id="682080"/>
    <lineage>
        <taxon>Eukaryota</taxon>
        <taxon>Fungi</taxon>
        <taxon>Dikarya</taxon>
        <taxon>Ascomycota</taxon>
        <taxon>Pezizomycotina</taxon>
        <taxon>Dothideomycetes</taxon>
        <taxon>Pleosporomycetidae</taxon>
        <taxon>Pleosporales</taxon>
        <taxon>Tetraplosphaeriaceae</taxon>
        <taxon>Polyplosphaeria</taxon>
    </lineage>
</organism>
<keyword evidence="2" id="KW-1185">Reference proteome</keyword>
<gene>
    <name evidence="1" type="ORF">EJ04DRAFT_508179</name>
</gene>
<protein>
    <submittedName>
        <fullName evidence="1">Uncharacterized protein</fullName>
    </submittedName>
</protein>
<dbReference type="AlphaFoldDB" id="A0A9P4R6Y1"/>
<name>A0A9P4R6Y1_9PLEO</name>
<comment type="caution">
    <text evidence="1">The sequence shown here is derived from an EMBL/GenBank/DDBJ whole genome shotgun (WGS) entry which is preliminary data.</text>
</comment>
<accession>A0A9P4R6Y1</accession>
<dbReference type="Proteomes" id="UP000799444">
    <property type="component" value="Unassembled WGS sequence"/>
</dbReference>
<evidence type="ECO:0000313" key="2">
    <source>
        <dbReference type="Proteomes" id="UP000799444"/>
    </source>
</evidence>
<evidence type="ECO:0000313" key="1">
    <source>
        <dbReference type="EMBL" id="KAF2740192.1"/>
    </source>
</evidence>